<dbReference type="EMBL" id="VSSQ01062122">
    <property type="protein sequence ID" value="MPN15369.1"/>
    <property type="molecule type" value="Genomic_DNA"/>
</dbReference>
<sequence length="143" mass="16653">MSSTSTFFVFAICFARGAEIVLFPLPPFPHTAILISSSPIPVIYPGALKLISLRLKNDRIYFLLNPNAFGKACVKVKWMLFYEKVPEKFSRGAFGRRVLFLFWQKKRKRTTFSRLRIYPYFSTVYFYKLFDKGKAQTCSSEFS</sequence>
<dbReference type="AlphaFoldDB" id="A0A645FPS7"/>
<reference evidence="1" key="1">
    <citation type="submission" date="2019-08" db="EMBL/GenBank/DDBJ databases">
        <authorList>
            <person name="Kucharzyk K."/>
            <person name="Murdoch R.W."/>
            <person name="Higgins S."/>
            <person name="Loffler F."/>
        </authorList>
    </citation>
    <scope>NUCLEOTIDE SEQUENCE</scope>
</reference>
<protein>
    <submittedName>
        <fullName evidence="1">Uncharacterized protein</fullName>
    </submittedName>
</protein>
<organism evidence="1">
    <name type="scientific">bioreactor metagenome</name>
    <dbReference type="NCBI Taxonomy" id="1076179"/>
    <lineage>
        <taxon>unclassified sequences</taxon>
        <taxon>metagenomes</taxon>
        <taxon>ecological metagenomes</taxon>
    </lineage>
</organism>
<evidence type="ECO:0000313" key="1">
    <source>
        <dbReference type="EMBL" id="MPN15369.1"/>
    </source>
</evidence>
<comment type="caution">
    <text evidence="1">The sequence shown here is derived from an EMBL/GenBank/DDBJ whole genome shotgun (WGS) entry which is preliminary data.</text>
</comment>
<gene>
    <name evidence="1" type="ORF">SDC9_162700</name>
</gene>
<proteinExistence type="predicted"/>
<name>A0A645FPS7_9ZZZZ</name>
<accession>A0A645FPS7</accession>